<dbReference type="Pfam" id="PF00961">
    <property type="entry name" value="LAGLIDADG_1"/>
    <property type="match status" value="1"/>
</dbReference>
<reference evidence="3" key="1">
    <citation type="journal article" date="2014" name="PLoS ONE">
        <title>The 203 kbp Mitochondrial Genome of the Phytopathogenic Fungus Sclerotinia borealis Reveals Multiple Invasions of Introns and Genomic Duplications.</title>
        <authorList>
            <person name="Mardanov A.V."/>
            <person name="Beletsky A.V."/>
            <person name="Kadnikov V.V."/>
            <person name="Ignatov A.N."/>
            <person name="Ravin N.V."/>
        </authorList>
    </citation>
    <scope>NUCLEOTIDE SEQUENCE</scope>
    <source>
        <strain evidence="3">F-4128</strain>
    </source>
</reference>
<dbReference type="EMBL" id="KJ434027">
    <property type="protein sequence ID" value="AHX83003.1"/>
    <property type="molecule type" value="Genomic_DNA"/>
</dbReference>
<evidence type="ECO:0000256" key="1">
    <source>
        <dbReference type="SAM" id="MobiDB-lite"/>
    </source>
</evidence>
<sequence length="273" mass="31002">MLSVFVLLSYDASSNKSLVGVAKPRDSKNISDTSDASYSTQGGPSGSPKKDPESNKPNKSYEIENSNSLAKSPVYPHTPTPSLFQHITTTLGDKFSVRHYSSLNNTTDRNNFYQWFSGFTDSEGCFLIHRANKGRSFQFIFKITLHKDDEAVLQYIKRTLDMGQIHHFSTLVTFFVSKREHIAEILEIFSNYPLNTKKHLDFSDFKKAFKLYMSSSSKTELTKDIEMIKSGMNRGRTNFDMPAGYEYKITPYWLLGFVEGDGSFHIAKKKGTD</sequence>
<keyword evidence="3" id="KW-0496">Mitochondrion</keyword>
<dbReference type="GO" id="GO:0005509">
    <property type="term" value="F:calcium ion binding"/>
    <property type="evidence" value="ECO:0007669"/>
    <property type="project" value="InterPro"/>
</dbReference>
<dbReference type="InterPro" id="IPR002048">
    <property type="entry name" value="EF_hand_dom"/>
</dbReference>
<dbReference type="InterPro" id="IPR051289">
    <property type="entry name" value="LAGLIDADG_Endonuclease"/>
</dbReference>
<dbReference type="InterPro" id="IPR027434">
    <property type="entry name" value="Homing_endonucl"/>
</dbReference>
<feature type="compositionally biased region" description="Polar residues" evidence="1">
    <location>
        <begin position="30"/>
        <end position="42"/>
    </location>
</feature>
<feature type="domain" description="EF-hand" evidence="2">
    <location>
        <begin position="180"/>
        <end position="215"/>
    </location>
</feature>
<dbReference type="InterPro" id="IPR004860">
    <property type="entry name" value="LAGLIDADG_dom"/>
</dbReference>
<protein>
    <submittedName>
        <fullName evidence="3">LAGLIDADG endonuclease</fullName>
    </submittedName>
</protein>
<proteinExistence type="predicted"/>
<dbReference type="PANTHER" id="PTHR36181:SF2">
    <property type="entry name" value="INTRON-ENCODED ENDONUCLEASE AI3-RELATED"/>
    <property type="match status" value="1"/>
</dbReference>
<dbReference type="GO" id="GO:0005739">
    <property type="term" value="C:mitochondrion"/>
    <property type="evidence" value="ECO:0007669"/>
    <property type="project" value="UniProtKB-ARBA"/>
</dbReference>
<accession>A0A088CB11</accession>
<name>A0A088CB11_9HELO</name>
<dbReference type="GO" id="GO:0004519">
    <property type="term" value="F:endonuclease activity"/>
    <property type="evidence" value="ECO:0007669"/>
    <property type="project" value="UniProtKB-KW"/>
</dbReference>
<gene>
    <name evidence="3" type="ORF">SBORM_0035</name>
</gene>
<dbReference type="SUPFAM" id="SSF55608">
    <property type="entry name" value="Homing endonucleases"/>
    <property type="match status" value="2"/>
</dbReference>
<dbReference type="Gene3D" id="3.10.28.10">
    <property type="entry name" value="Homing endonucleases"/>
    <property type="match status" value="2"/>
</dbReference>
<dbReference type="GeneID" id="20497978"/>
<dbReference type="PANTHER" id="PTHR36181">
    <property type="entry name" value="INTRON-ENCODED ENDONUCLEASE AI3-RELATED"/>
    <property type="match status" value="1"/>
</dbReference>
<feature type="compositionally biased region" description="Basic and acidic residues" evidence="1">
    <location>
        <begin position="48"/>
        <end position="61"/>
    </location>
</feature>
<feature type="region of interest" description="Disordered" evidence="1">
    <location>
        <begin position="18"/>
        <end position="61"/>
    </location>
</feature>
<dbReference type="RefSeq" id="YP_009072341.1">
    <property type="nucleotide sequence ID" value="NC_025200.1"/>
</dbReference>
<geneLocation type="mitochondrion" evidence="3"/>
<keyword evidence="3" id="KW-0255">Endonuclease</keyword>
<dbReference type="PROSITE" id="PS50222">
    <property type="entry name" value="EF_HAND_2"/>
    <property type="match status" value="1"/>
</dbReference>
<keyword evidence="3" id="KW-0378">Hydrolase</keyword>
<evidence type="ECO:0000259" key="2">
    <source>
        <dbReference type="PROSITE" id="PS50222"/>
    </source>
</evidence>
<keyword evidence="3" id="KW-0540">Nuclease</keyword>
<evidence type="ECO:0000313" key="3">
    <source>
        <dbReference type="EMBL" id="AHX83003.1"/>
    </source>
</evidence>
<organism evidence="3">
    <name type="scientific">Sclerotinia borealis</name>
    <dbReference type="NCBI Taxonomy" id="77105"/>
    <lineage>
        <taxon>Eukaryota</taxon>
        <taxon>Fungi</taxon>
        <taxon>Dikarya</taxon>
        <taxon>Ascomycota</taxon>
        <taxon>Pezizomycotina</taxon>
        <taxon>Leotiomycetes</taxon>
        <taxon>Helotiales</taxon>
        <taxon>Sclerotiniaceae</taxon>
        <taxon>Sclerotinia</taxon>
    </lineage>
</organism>
<dbReference type="AlphaFoldDB" id="A0A088CB11"/>